<evidence type="ECO:0000313" key="2">
    <source>
        <dbReference type="EMBL" id="SHG99465.1"/>
    </source>
</evidence>
<dbReference type="Proteomes" id="UP000184212">
    <property type="component" value="Unassembled WGS sequence"/>
</dbReference>
<keyword evidence="3" id="KW-1185">Reference proteome</keyword>
<protein>
    <recommendedName>
        <fullName evidence="1">Anti-bacteriophage protein A/HamA C-terminal domain-containing protein</fullName>
    </recommendedName>
</protein>
<gene>
    <name evidence="2" type="ORF">SAMN04488109_2805</name>
</gene>
<evidence type="ECO:0000313" key="3">
    <source>
        <dbReference type="Proteomes" id="UP000184212"/>
    </source>
</evidence>
<dbReference type="STRING" id="947013.SAMN04488109_2805"/>
<name>A0A1M5PCL3_9BACT</name>
<dbReference type="AlphaFoldDB" id="A0A1M5PCL3"/>
<reference evidence="2 3" key="1">
    <citation type="submission" date="2016-11" db="EMBL/GenBank/DDBJ databases">
        <authorList>
            <person name="Jaros S."/>
            <person name="Januszkiewicz K."/>
            <person name="Wedrychowicz H."/>
        </authorList>
    </citation>
    <scope>NUCLEOTIDE SEQUENCE [LARGE SCALE GENOMIC DNA]</scope>
    <source>
        <strain evidence="2 3">DSM 24574</strain>
    </source>
</reference>
<dbReference type="Pfam" id="PF08878">
    <property type="entry name" value="HamA"/>
    <property type="match status" value="1"/>
</dbReference>
<accession>A0A1M5PCL3</accession>
<evidence type="ECO:0000259" key="1">
    <source>
        <dbReference type="Pfam" id="PF08878"/>
    </source>
</evidence>
<dbReference type="OrthoDB" id="4964195at2"/>
<organism evidence="2 3">
    <name type="scientific">Chryseolinea serpens</name>
    <dbReference type="NCBI Taxonomy" id="947013"/>
    <lineage>
        <taxon>Bacteria</taxon>
        <taxon>Pseudomonadati</taxon>
        <taxon>Bacteroidota</taxon>
        <taxon>Cytophagia</taxon>
        <taxon>Cytophagales</taxon>
        <taxon>Fulvivirgaceae</taxon>
        <taxon>Chryseolinea</taxon>
    </lineage>
</organism>
<dbReference type="EMBL" id="FQWQ01000001">
    <property type="protein sequence ID" value="SHG99465.1"/>
    <property type="molecule type" value="Genomic_DNA"/>
</dbReference>
<dbReference type="RefSeq" id="WP_084138079.1">
    <property type="nucleotide sequence ID" value="NZ_FQWQ01000001.1"/>
</dbReference>
<dbReference type="InterPro" id="IPR014976">
    <property type="entry name" value="AbpA_HamA_C"/>
</dbReference>
<proteinExistence type="predicted"/>
<feature type="domain" description="Anti-bacteriophage protein A/HamA C-terminal" evidence="1">
    <location>
        <begin position="28"/>
        <end position="302"/>
    </location>
</feature>
<sequence>MIADTDMIPKIVEDIRRGNPHSLDSYLTTIEKSISLSGTKTQFYLHLVATDGNGNIRLSDFIEFVARHITAYAIPRGRFIEAKEKDDKEGLGIHLNRLYEDAKKLFTPLKNTGEGGEMLLFILGEVLLGLPQLFCKMSVKTSGSMHYHGADGIHVGVDNDGNLELYWGESKLYQNFNDGLKQCLDSLKPYLKRDADHEDLLLLQTHLDLADEQKTNAIKRLLDKDNPEFNKVSYCGLCFIGFDEDLYQKTTQKAELETFCEEIRLKIVTKLQEYELADFKIHFFCLPVVSVEEFRKLFLEKLGIS</sequence>